<dbReference type="PATRIC" id="fig|197221.4.peg.2243"/>
<feature type="transmembrane region" description="Helical" evidence="5">
    <location>
        <begin position="38"/>
        <end position="71"/>
    </location>
</feature>
<feature type="domain" description="NfeD-like C-terminal" evidence="6">
    <location>
        <begin position="90"/>
        <end position="141"/>
    </location>
</feature>
<reference evidence="7 8" key="1">
    <citation type="journal article" date="2002" name="DNA Res.">
        <title>Complete genome structure of the thermophilic cyanobacterium Thermosynechococcus elongatus BP-1.</title>
        <authorList>
            <person name="Nakamura Y."/>
            <person name="Kaneko T."/>
            <person name="Sato S."/>
            <person name="Ikeuchi M."/>
            <person name="Katoh H."/>
            <person name="Sasamoto S."/>
            <person name="Watanabe A."/>
            <person name="Iriguchi M."/>
            <person name="Kawashima K."/>
            <person name="Kimura T."/>
            <person name="Kishida Y."/>
            <person name="Kiyokawa C."/>
            <person name="Kohara M."/>
            <person name="Matsumoto M."/>
            <person name="Matsuno A."/>
            <person name="Nakazaki N."/>
            <person name="Shimpo S."/>
            <person name="Sugimoto M."/>
            <person name="Takeuchi C."/>
            <person name="Yamada M."/>
            <person name="Tabata S."/>
        </authorList>
    </citation>
    <scope>NUCLEOTIDE SEQUENCE [LARGE SCALE GENOMIC DNA]</scope>
    <source>
        <strain evidence="8">IAM M-273 / NIES-2133 / BP-1</strain>
    </source>
</reference>
<evidence type="ECO:0000259" key="6">
    <source>
        <dbReference type="Pfam" id="PF01957"/>
    </source>
</evidence>
<dbReference type="EnsemblBacteria" id="BAC09693">
    <property type="protein sequence ID" value="BAC09693"/>
    <property type="gene ID" value="BAC09693"/>
</dbReference>
<dbReference type="InterPro" id="IPR012340">
    <property type="entry name" value="NA-bd_OB-fold"/>
</dbReference>
<evidence type="ECO:0000256" key="5">
    <source>
        <dbReference type="SAM" id="Phobius"/>
    </source>
</evidence>
<name>Q8DH19_THEVB</name>
<dbReference type="PANTHER" id="PTHR33507">
    <property type="entry name" value="INNER MEMBRANE PROTEIN YBBJ"/>
    <property type="match status" value="1"/>
</dbReference>
<keyword evidence="3 5" id="KW-1133">Transmembrane helix</keyword>
<dbReference type="AlphaFoldDB" id="Q8DH19"/>
<dbReference type="GO" id="GO:0005886">
    <property type="term" value="C:plasma membrane"/>
    <property type="evidence" value="ECO:0007669"/>
    <property type="project" value="TreeGrafter"/>
</dbReference>
<dbReference type="InterPro" id="IPR052165">
    <property type="entry name" value="Membrane_assoc_protease"/>
</dbReference>
<comment type="subcellular location">
    <subcellularLocation>
        <location evidence="1">Membrane</location>
        <topology evidence="1">Multi-pass membrane protein</topology>
    </subcellularLocation>
</comment>
<evidence type="ECO:0000313" key="8">
    <source>
        <dbReference type="Proteomes" id="UP000000440"/>
    </source>
</evidence>
<evidence type="ECO:0000256" key="3">
    <source>
        <dbReference type="ARBA" id="ARBA00022989"/>
    </source>
</evidence>
<keyword evidence="4 5" id="KW-0472">Membrane</keyword>
<dbReference type="eggNOG" id="COG1585">
    <property type="taxonomic scope" value="Bacteria"/>
</dbReference>
<dbReference type="STRING" id="197221.gene:10748752"/>
<evidence type="ECO:0000256" key="2">
    <source>
        <dbReference type="ARBA" id="ARBA00022692"/>
    </source>
</evidence>
<evidence type="ECO:0000256" key="1">
    <source>
        <dbReference type="ARBA" id="ARBA00004141"/>
    </source>
</evidence>
<gene>
    <name evidence="7" type="ordered locus">tll2141</name>
</gene>
<dbReference type="Pfam" id="PF01957">
    <property type="entry name" value="NfeD"/>
    <property type="match status" value="1"/>
</dbReference>
<proteinExistence type="predicted"/>
<organism evidence="7 8">
    <name type="scientific">Thermosynechococcus vestitus (strain NIES-2133 / IAM M-273 / BP-1)</name>
    <dbReference type="NCBI Taxonomy" id="197221"/>
    <lineage>
        <taxon>Bacteria</taxon>
        <taxon>Bacillati</taxon>
        <taxon>Cyanobacteriota</taxon>
        <taxon>Cyanophyceae</taxon>
        <taxon>Acaryochloridales</taxon>
        <taxon>Thermosynechococcaceae</taxon>
        <taxon>Thermosynechococcus</taxon>
    </lineage>
</organism>
<protein>
    <submittedName>
        <fullName evidence="7">Tll2141 protein</fullName>
    </submittedName>
</protein>
<dbReference type="InterPro" id="IPR002810">
    <property type="entry name" value="NfeD-like_C"/>
</dbReference>
<dbReference type="PANTHER" id="PTHR33507:SF3">
    <property type="entry name" value="INNER MEMBRANE PROTEIN YBBJ"/>
    <property type="match status" value="1"/>
</dbReference>
<feature type="transmembrane region" description="Helical" evidence="5">
    <location>
        <begin position="12"/>
        <end position="32"/>
    </location>
</feature>
<dbReference type="KEGG" id="tel:tll2141"/>
<dbReference type="Proteomes" id="UP000000440">
    <property type="component" value="Chromosome"/>
</dbReference>
<dbReference type="EMBL" id="BA000039">
    <property type="protein sequence ID" value="BAC09693.1"/>
    <property type="molecule type" value="Genomic_DNA"/>
</dbReference>
<accession>Q8DH19</accession>
<keyword evidence="8" id="KW-1185">Reference proteome</keyword>
<evidence type="ECO:0000313" key="7">
    <source>
        <dbReference type="EMBL" id="BAC09693.1"/>
    </source>
</evidence>
<sequence length="147" mass="16631">MIRAMPLSPFWIWLIVALTFFVMELVLPTAFMEATFGLGALMVAFLSFLIPSFSLQIFLWIVFSIVVVFLLRRYQPKQVPPVLKEAAEAETITTIPAGETGRVLYEGTSWQARCGDPHLTIPEHRRVIVIDRQGTTLIVMPEDAIRP</sequence>
<evidence type="ECO:0000256" key="4">
    <source>
        <dbReference type="ARBA" id="ARBA00023136"/>
    </source>
</evidence>
<keyword evidence="2 5" id="KW-0812">Transmembrane</keyword>
<dbReference type="Gene3D" id="2.40.50.140">
    <property type="entry name" value="Nucleic acid-binding proteins"/>
    <property type="match status" value="1"/>
</dbReference>